<dbReference type="EMBL" id="WMEQ01000004">
    <property type="protein sequence ID" value="MYL33306.1"/>
    <property type="molecule type" value="Genomic_DNA"/>
</dbReference>
<dbReference type="PANTHER" id="PTHR32432">
    <property type="entry name" value="CELL DIVISION PROTEIN FTSA-RELATED"/>
    <property type="match status" value="1"/>
</dbReference>
<dbReference type="Proteomes" id="UP000468638">
    <property type="component" value="Unassembled WGS sequence"/>
</dbReference>
<dbReference type="OrthoDB" id="2690797at2"/>
<evidence type="ECO:0000313" key="1">
    <source>
        <dbReference type="EMBL" id="MYL33306.1"/>
    </source>
</evidence>
<name>A0A6I4ZWY4_9BACI</name>
<sequence length="329" mass="38695">MRFSLKPLKPKKHRVNMVIKDHVIRFCYNDQASLEDIQFVGEQMLPSGIIKEGKVQDIFVLTSIIEELVETYNWKRKKLYFCVPDSSVVIRPYKIPADLQHDEVKGYLYMKLGEDLHLPFEDPVFDYHYLYQEEEHQHILLFAYPEEQIRTYESIFQEAKLKPQAADLSSLSLFRLYQYFEQVQEDEHLLSIQWNVDGCVVTVFHDERPVFIQHMKTPLDASLFKSNEEAFTAVEWHGEQQDIDAYIHDQVQEIERIMNFYRFSVTKGKSGITKVLLSGDFPQMDMIRQQCEERFSVPVEHLNISDIYTKEGVEIPDLLAETAGLSLKE</sequence>
<gene>
    <name evidence="1" type="ORF">GLW05_06790</name>
</gene>
<dbReference type="Pfam" id="PF11104">
    <property type="entry name" value="PilM_2"/>
    <property type="match status" value="1"/>
</dbReference>
<dbReference type="InterPro" id="IPR005883">
    <property type="entry name" value="PilM"/>
</dbReference>
<dbReference type="Gene3D" id="3.30.1490.300">
    <property type="match status" value="1"/>
</dbReference>
<dbReference type="AlphaFoldDB" id="A0A6I4ZWY4"/>
<accession>A0A6I4ZWY4</accession>
<comment type="caution">
    <text evidence="1">The sequence shown here is derived from an EMBL/GenBank/DDBJ whole genome shotgun (WGS) entry which is preliminary data.</text>
</comment>
<dbReference type="Gene3D" id="3.30.420.40">
    <property type="match status" value="2"/>
</dbReference>
<evidence type="ECO:0008006" key="3">
    <source>
        <dbReference type="Google" id="ProtNLM"/>
    </source>
</evidence>
<dbReference type="RefSeq" id="WP_160909391.1">
    <property type="nucleotide sequence ID" value="NZ_WMEQ01000004.1"/>
</dbReference>
<dbReference type="PANTHER" id="PTHR32432:SF3">
    <property type="entry name" value="ETHANOLAMINE UTILIZATION PROTEIN EUTJ"/>
    <property type="match status" value="1"/>
</dbReference>
<evidence type="ECO:0000313" key="2">
    <source>
        <dbReference type="Proteomes" id="UP000468638"/>
    </source>
</evidence>
<proteinExistence type="predicted"/>
<reference evidence="1 2" key="1">
    <citation type="submission" date="2019-11" db="EMBL/GenBank/DDBJ databases">
        <title>Genome sequences of 17 halophilic strains isolated from different environments.</title>
        <authorList>
            <person name="Furrow R.E."/>
        </authorList>
    </citation>
    <scope>NUCLEOTIDE SEQUENCE [LARGE SCALE GENOMIC DNA]</scope>
    <source>
        <strain evidence="1 2">22514_16_FS</strain>
    </source>
</reference>
<protein>
    <recommendedName>
        <fullName evidence="3">Pilus assembly protein PilM</fullName>
    </recommendedName>
</protein>
<organism evidence="1 2">
    <name type="scientific">Pontibacillus yanchengensis</name>
    <dbReference type="NCBI Taxonomy" id="462910"/>
    <lineage>
        <taxon>Bacteria</taxon>
        <taxon>Bacillati</taxon>
        <taxon>Bacillota</taxon>
        <taxon>Bacilli</taxon>
        <taxon>Bacillales</taxon>
        <taxon>Bacillaceae</taxon>
        <taxon>Pontibacillus</taxon>
    </lineage>
</organism>
<dbReference type="InterPro" id="IPR050696">
    <property type="entry name" value="FtsA/MreB"/>
</dbReference>